<dbReference type="PANTHER" id="PTHR22677">
    <property type="entry name" value="ANKYRIN REPEAT DOMAIN-CONTAINING PROTEIN 60"/>
    <property type="match status" value="1"/>
</dbReference>
<dbReference type="PANTHER" id="PTHR22677:SF4">
    <property type="entry name" value="USHER SYNDROME TYPE-1G PROTEIN-LIKE PROTEIN"/>
    <property type="match status" value="1"/>
</dbReference>
<evidence type="ECO:0000313" key="3">
    <source>
        <dbReference type="Proteomes" id="UP000799324"/>
    </source>
</evidence>
<dbReference type="Gene3D" id="1.25.40.20">
    <property type="entry name" value="Ankyrin repeat-containing domain"/>
    <property type="match status" value="2"/>
</dbReference>
<dbReference type="EMBL" id="MU004470">
    <property type="protein sequence ID" value="KAF2650025.1"/>
    <property type="molecule type" value="Genomic_DNA"/>
</dbReference>
<evidence type="ECO:0000313" key="2">
    <source>
        <dbReference type="EMBL" id="KAF2650025.1"/>
    </source>
</evidence>
<sequence length="188" mass="20488">MRSNETPVERNIVIRYLLQRGANHKICGPWKWTPVHTAATSGLTDSVKTLIMHGADVDAKDIDGDTAIMRAAVGGSAETVEILAQLGANVDANNRQKETAVSKAIEGGHNDIIRILLKYGADIERKDHRGWTAIMHAASLKHAEIVKVLLESGANPAPNGRQLLRTTAMSIAKKKGHEEVIKVLKPYF</sequence>
<keyword evidence="1" id="KW-0040">ANK repeat</keyword>
<proteinExistence type="predicted"/>
<dbReference type="Proteomes" id="UP000799324">
    <property type="component" value="Unassembled WGS sequence"/>
</dbReference>
<reference evidence="2" key="1">
    <citation type="journal article" date="2020" name="Stud. Mycol.">
        <title>101 Dothideomycetes genomes: a test case for predicting lifestyles and emergence of pathogens.</title>
        <authorList>
            <person name="Haridas S."/>
            <person name="Albert R."/>
            <person name="Binder M."/>
            <person name="Bloem J."/>
            <person name="Labutti K."/>
            <person name="Salamov A."/>
            <person name="Andreopoulos B."/>
            <person name="Baker S."/>
            <person name="Barry K."/>
            <person name="Bills G."/>
            <person name="Bluhm B."/>
            <person name="Cannon C."/>
            <person name="Castanera R."/>
            <person name="Culley D."/>
            <person name="Daum C."/>
            <person name="Ezra D."/>
            <person name="Gonzalez J."/>
            <person name="Henrissat B."/>
            <person name="Kuo A."/>
            <person name="Liang C."/>
            <person name="Lipzen A."/>
            <person name="Lutzoni F."/>
            <person name="Magnuson J."/>
            <person name="Mondo S."/>
            <person name="Nolan M."/>
            <person name="Ohm R."/>
            <person name="Pangilinan J."/>
            <person name="Park H.-J."/>
            <person name="Ramirez L."/>
            <person name="Alfaro M."/>
            <person name="Sun H."/>
            <person name="Tritt A."/>
            <person name="Yoshinaga Y."/>
            <person name="Zwiers L.-H."/>
            <person name="Turgeon B."/>
            <person name="Goodwin S."/>
            <person name="Spatafora J."/>
            <person name="Crous P."/>
            <person name="Grigoriev I."/>
        </authorList>
    </citation>
    <scope>NUCLEOTIDE SEQUENCE</scope>
    <source>
        <strain evidence="2">CBS 122681</strain>
    </source>
</reference>
<dbReference type="InterPro" id="IPR002110">
    <property type="entry name" value="Ankyrin_rpt"/>
</dbReference>
<dbReference type="SMART" id="SM00248">
    <property type="entry name" value="ANK"/>
    <property type="match status" value="4"/>
</dbReference>
<feature type="repeat" description="ANK" evidence="1">
    <location>
        <begin position="129"/>
        <end position="161"/>
    </location>
</feature>
<keyword evidence="3" id="KW-1185">Reference proteome</keyword>
<evidence type="ECO:0000256" key="1">
    <source>
        <dbReference type="PROSITE-ProRule" id="PRU00023"/>
    </source>
</evidence>
<feature type="repeat" description="ANK" evidence="1">
    <location>
        <begin position="96"/>
        <end position="128"/>
    </location>
</feature>
<dbReference type="PROSITE" id="PS50297">
    <property type="entry name" value="ANK_REP_REGION"/>
    <property type="match status" value="4"/>
</dbReference>
<dbReference type="InterPro" id="IPR036770">
    <property type="entry name" value="Ankyrin_rpt-contain_sf"/>
</dbReference>
<dbReference type="Pfam" id="PF12796">
    <property type="entry name" value="Ank_2"/>
    <property type="match status" value="1"/>
</dbReference>
<dbReference type="InterPro" id="IPR039323">
    <property type="entry name" value="ANKRD_45/46/60"/>
</dbReference>
<dbReference type="Pfam" id="PF13637">
    <property type="entry name" value="Ank_4"/>
    <property type="match status" value="1"/>
</dbReference>
<organism evidence="2 3">
    <name type="scientific">Lophiostoma macrostomum CBS 122681</name>
    <dbReference type="NCBI Taxonomy" id="1314788"/>
    <lineage>
        <taxon>Eukaryota</taxon>
        <taxon>Fungi</taxon>
        <taxon>Dikarya</taxon>
        <taxon>Ascomycota</taxon>
        <taxon>Pezizomycotina</taxon>
        <taxon>Dothideomycetes</taxon>
        <taxon>Pleosporomycetidae</taxon>
        <taxon>Pleosporales</taxon>
        <taxon>Lophiostomataceae</taxon>
        <taxon>Lophiostoma</taxon>
    </lineage>
</organism>
<accession>A0A6A6SQA7</accession>
<dbReference type="PROSITE" id="PS50088">
    <property type="entry name" value="ANK_REPEAT"/>
    <property type="match status" value="4"/>
</dbReference>
<gene>
    <name evidence="2" type="ORF">K491DRAFT_609689</name>
</gene>
<dbReference type="AlphaFoldDB" id="A0A6A6SQA7"/>
<protein>
    <submittedName>
        <fullName evidence="2">Ankyrin</fullName>
    </submittedName>
</protein>
<dbReference type="SUPFAM" id="SSF48403">
    <property type="entry name" value="Ankyrin repeat"/>
    <property type="match status" value="1"/>
</dbReference>
<dbReference type="OrthoDB" id="539213at2759"/>
<feature type="repeat" description="ANK" evidence="1">
    <location>
        <begin position="63"/>
        <end position="95"/>
    </location>
</feature>
<feature type="repeat" description="ANK" evidence="1">
    <location>
        <begin position="33"/>
        <end position="62"/>
    </location>
</feature>
<name>A0A6A6SQA7_9PLEO</name>